<dbReference type="OrthoDB" id="6358932at2759"/>
<dbReference type="HOGENOM" id="CLU_2765079_0_0_1"/>
<dbReference type="Pfam" id="PF13359">
    <property type="entry name" value="DDE_Tnp_4"/>
    <property type="match status" value="1"/>
</dbReference>
<protein>
    <recommendedName>
        <fullName evidence="3">DDE Tnp4 domain-containing protein</fullName>
    </recommendedName>
</protein>
<dbReference type="OMA" id="DARIYGM"/>
<dbReference type="GO" id="GO:0046872">
    <property type="term" value="F:metal ion binding"/>
    <property type="evidence" value="ECO:0007669"/>
    <property type="project" value="UniProtKB-KW"/>
</dbReference>
<evidence type="ECO:0000256" key="2">
    <source>
        <dbReference type="ARBA" id="ARBA00022723"/>
    </source>
</evidence>
<feature type="domain" description="DDE Tnp4" evidence="3">
    <location>
        <begin position="3"/>
        <end position="68"/>
    </location>
</feature>
<dbReference type="Proteomes" id="UP000000305">
    <property type="component" value="Unassembled WGS sequence"/>
</dbReference>
<sequence>GMIDTTDILIKQPLRHLAAYTNRKSTTSVKIQGVCDSRKCFLDISAGWPGSMHDARIYGMSSLSGAINEK</sequence>
<keyword evidence="2" id="KW-0479">Metal-binding</keyword>
<accession>E9GUP5</accession>
<gene>
    <name evidence="4" type="ORF">DAPPUDRAFT_54859</name>
</gene>
<reference evidence="4 5" key="1">
    <citation type="journal article" date="2011" name="Science">
        <title>The ecoresponsive genome of Daphnia pulex.</title>
        <authorList>
            <person name="Colbourne J.K."/>
            <person name="Pfrender M.E."/>
            <person name="Gilbert D."/>
            <person name="Thomas W.K."/>
            <person name="Tucker A."/>
            <person name="Oakley T.H."/>
            <person name="Tokishita S."/>
            <person name="Aerts A."/>
            <person name="Arnold G.J."/>
            <person name="Basu M.K."/>
            <person name="Bauer D.J."/>
            <person name="Caceres C.E."/>
            <person name="Carmel L."/>
            <person name="Casola C."/>
            <person name="Choi J.H."/>
            <person name="Detter J.C."/>
            <person name="Dong Q."/>
            <person name="Dusheyko S."/>
            <person name="Eads B.D."/>
            <person name="Frohlich T."/>
            <person name="Geiler-Samerotte K.A."/>
            <person name="Gerlach D."/>
            <person name="Hatcher P."/>
            <person name="Jogdeo S."/>
            <person name="Krijgsveld J."/>
            <person name="Kriventseva E.V."/>
            <person name="Kultz D."/>
            <person name="Laforsch C."/>
            <person name="Lindquist E."/>
            <person name="Lopez J."/>
            <person name="Manak J.R."/>
            <person name="Muller J."/>
            <person name="Pangilinan J."/>
            <person name="Patwardhan R.P."/>
            <person name="Pitluck S."/>
            <person name="Pritham E.J."/>
            <person name="Rechtsteiner A."/>
            <person name="Rho M."/>
            <person name="Rogozin I.B."/>
            <person name="Sakarya O."/>
            <person name="Salamov A."/>
            <person name="Schaack S."/>
            <person name="Shapiro H."/>
            <person name="Shiga Y."/>
            <person name="Skalitzky C."/>
            <person name="Smith Z."/>
            <person name="Souvorov A."/>
            <person name="Sung W."/>
            <person name="Tang Z."/>
            <person name="Tsuchiya D."/>
            <person name="Tu H."/>
            <person name="Vos H."/>
            <person name="Wang M."/>
            <person name="Wolf Y.I."/>
            <person name="Yamagata H."/>
            <person name="Yamada T."/>
            <person name="Ye Y."/>
            <person name="Shaw J.R."/>
            <person name="Andrews J."/>
            <person name="Crease T.J."/>
            <person name="Tang H."/>
            <person name="Lucas S.M."/>
            <person name="Robertson H.M."/>
            <person name="Bork P."/>
            <person name="Koonin E.V."/>
            <person name="Zdobnov E.M."/>
            <person name="Grigoriev I.V."/>
            <person name="Lynch M."/>
            <person name="Boore J.L."/>
        </authorList>
    </citation>
    <scope>NUCLEOTIDE SEQUENCE [LARGE SCALE GENOMIC DNA]</scope>
</reference>
<comment type="cofactor">
    <cofactor evidence="1">
        <name>a divalent metal cation</name>
        <dbReference type="ChEBI" id="CHEBI:60240"/>
    </cofactor>
</comment>
<keyword evidence="5" id="KW-1185">Reference proteome</keyword>
<dbReference type="InterPro" id="IPR027806">
    <property type="entry name" value="HARBI1_dom"/>
</dbReference>
<dbReference type="KEGG" id="dpx:DAPPUDRAFT_54859"/>
<dbReference type="eggNOG" id="ENOG502TFBJ">
    <property type="taxonomic scope" value="Eukaryota"/>
</dbReference>
<evidence type="ECO:0000259" key="3">
    <source>
        <dbReference type="Pfam" id="PF13359"/>
    </source>
</evidence>
<dbReference type="EMBL" id="GL732566">
    <property type="protein sequence ID" value="EFX76769.1"/>
    <property type="molecule type" value="Genomic_DNA"/>
</dbReference>
<dbReference type="InParanoid" id="E9GUP5"/>
<name>E9GUP5_DAPPU</name>
<dbReference type="PhylomeDB" id="E9GUP5"/>
<organism evidence="4 5">
    <name type="scientific">Daphnia pulex</name>
    <name type="common">Water flea</name>
    <dbReference type="NCBI Taxonomy" id="6669"/>
    <lineage>
        <taxon>Eukaryota</taxon>
        <taxon>Metazoa</taxon>
        <taxon>Ecdysozoa</taxon>
        <taxon>Arthropoda</taxon>
        <taxon>Crustacea</taxon>
        <taxon>Branchiopoda</taxon>
        <taxon>Diplostraca</taxon>
        <taxon>Cladocera</taxon>
        <taxon>Anomopoda</taxon>
        <taxon>Daphniidae</taxon>
        <taxon>Daphnia</taxon>
    </lineage>
</organism>
<dbReference type="AlphaFoldDB" id="E9GUP5"/>
<feature type="non-terminal residue" evidence="4">
    <location>
        <position position="1"/>
    </location>
</feature>
<proteinExistence type="predicted"/>
<evidence type="ECO:0000313" key="4">
    <source>
        <dbReference type="EMBL" id="EFX76769.1"/>
    </source>
</evidence>
<evidence type="ECO:0000313" key="5">
    <source>
        <dbReference type="Proteomes" id="UP000000305"/>
    </source>
</evidence>
<evidence type="ECO:0000256" key="1">
    <source>
        <dbReference type="ARBA" id="ARBA00001968"/>
    </source>
</evidence>